<organism evidence="1 2">
    <name type="scientific">Kiloniella spongiae</name>
    <dbReference type="NCBI Taxonomy" id="1489064"/>
    <lineage>
        <taxon>Bacteria</taxon>
        <taxon>Pseudomonadati</taxon>
        <taxon>Pseudomonadota</taxon>
        <taxon>Alphaproteobacteria</taxon>
        <taxon>Rhodospirillales</taxon>
        <taxon>Kiloniellaceae</taxon>
        <taxon>Kiloniella</taxon>
    </lineage>
</organism>
<sequence>MGYYDIIDLAAASRLIGAIARKSVIISDGSTDHLEHCATKRILWHQNNSEINDVLRIKIQKYKKINHLHKLYVQFFYRK</sequence>
<reference evidence="1 2" key="1">
    <citation type="submission" date="2015-03" db="EMBL/GenBank/DDBJ databases">
        <title>Genome Sequence of Kiloniella spongiae MEBiC09566, isolated from a marine sponge.</title>
        <authorList>
            <person name="Shao Z."/>
            <person name="Wang L."/>
            <person name="Li X."/>
        </authorList>
    </citation>
    <scope>NUCLEOTIDE SEQUENCE [LARGE SCALE GENOMIC DNA]</scope>
    <source>
        <strain evidence="1 2">MEBiC09566</strain>
    </source>
</reference>
<name>A0A0H2MG79_9PROT</name>
<dbReference type="STRING" id="1489064.WH96_06970"/>
<proteinExistence type="predicted"/>
<dbReference type="Proteomes" id="UP000035444">
    <property type="component" value="Unassembled WGS sequence"/>
</dbReference>
<keyword evidence="2" id="KW-1185">Reference proteome</keyword>
<dbReference type="EMBL" id="LAQL01000004">
    <property type="protein sequence ID" value="KLN61378.1"/>
    <property type="molecule type" value="Genomic_DNA"/>
</dbReference>
<gene>
    <name evidence="1" type="ORF">WH96_06970</name>
</gene>
<evidence type="ECO:0000313" key="1">
    <source>
        <dbReference type="EMBL" id="KLN61378.1"/>
    </source>
</evidence>
<protein>
    <submittedName>
        <fullName evidence="1">Uncharacterized protein</fullName>
    </submittedName>
</protein>
<accession>A0A0H2MG79</accession>
<evidence type="ECO:0000313" key="2">
    <source>
        <dbReference type="Proteomes" id="UP000035444"/>
    </source>
</evidence>
<dbReference type="AlphaFoldDB" id="A0A0H2MG79"/>
<comment type="caution">
    <text evidence="1">The sequence shown here is derived from an EMBL/GenBank/DDBJ whole genome shotgun (WGS) entry which is preliminary data.</text>
</comment>